<proteinExistence type="predicted"/>
<reference evidence="2" key="2">
    <citation type="submission" date="2019-10" db="EMBL/GenBank/DDBJ databases">
        <title>Conservation and host-specific expression of non-tandemly repeated heterogenous ribosome RNA gene in arbuscular mycorrhizal fungi.</title>
        <authorList>
            <person name="Maeda T."/>
            <person name="Kobayashi Y."/>
            <person name="Nakagawa T."/>
            <person name="Ezawa T."/>
            <person name="Yamaguchi K."/>
            <person name="Bino T."/>
            <person name="Nishimoto Y."/>
            <person name="Shigenobu S."/>
            <person name="Kawaguchi M."/>
        </authorList>
    </citation>
    <scope>NUCLEOTIDE SEQUENCE</scope>
    <source>
        <strain evidence="2">HR1</strain>
    </source>
</reference>
<evidence type="ECO:0000313" key="3">
    <source>
        <dbReference type="Proteomes" id="UP000247702"/>
    </source>
</evidence>
<comment type="caution">
    <text evidence="1">The sequence shown here is derived from an EMBL/GenBank/DDBJ whole genome shotgun (WGS) entry which is preliminary data.</text>
</comment>
<dbReference type="EMBL" id="BLAL01000169">
    <property type="protein sequence ID" value="GES87607.1"/>
    <property type="molecule type" value="Genomic_DNA"/>
</dbReference>
<sequence length="85" mass="9569">MSCFSRPSFFSPPVALVEPWIVWSLVRDFSRGGAADTDKGKITQTKTPIVGAINKTCCRVDVDEDFGNSFDWRHYRLGVEIPFAK</sequence>
<dbReference type="EMBL" id="BEXD01003939">
    <property type="protein sequence ID" value="GBC04323.1"/>
    <property type="molecule type" value="Genomic_DNA"/>
</dbReference>
<dbReference type="Proteomes" id="UP000247702">
    <property type="component" value="Unassembled WGS sequence"/>
</dbReference>
<name>A0A2Z6RU29_9GLOM</name>
<dbReference type="Proteomes" id="UP000615446">
    <property type="component" value="Unassembled WGS sequence"/>
</dbReference>
<dbReference type="AlphaFoldDB" id="A0A2Z6RU29"/>
<evidence type="ECO:0000313" key="1">
    <source>
        <dbReference type="EMBL" id="GBC04323.1"/>
    </source>
</evidence>
<gene>
    <name evidence="2" type="ORF">RCL2_001459900</name>
    <name evidence="1" type="ORF">RclHR1_05610010</name>
</gene>
<protein>
    <submittedName>
        <fullName evidence="1">Uncharacterized protein</fullName>
    </submittedName>
</protein>
<evidence type="ECO:0000313" key="2">
    <source>
        <dbReference type="EMBL" id="GES87607.1"/>
    </source>
</evidence>
<accession>A0A2Z6RU29</accession>
<organism evidence="1 3">
    <name type="scientific">Rhizophagus clarus</name>
    <dbReference type="NCBI Taxonomy" id="94130"/>
    <lineage>
        <taxon>Eukaryota</taxon>
        <taxon>Fungi</taxon>
        <taxon>Fungi incertae sedis</taxon>
        <taxon>Mucoromycota</taxon>
        <taxon>Glomeromycotina</taxon>
        <taxon>Glomeromycetes</taxon>
        <taxon>Glomerales</taxon>
        <taxon>Glomeraceae</taxon>
        <taxon>Rhizophagus</taxon>
    </lineage>
</organism>
<keyword evidence="3" id="KW-1185">Reference proteome</keyword>
<reference evidence="1 3" key="1">
    <citation type="submission" date="2017-11" db="EMBL/GenBank/DDBJ databases">
        <title>The genome of Rhizophagus clarus HR1 reveals common genetic basis of auxotrophy among arbuscular mycorrhizal fungi.</title>
        <authorList>
            <person name="Kobayashi Y."/>
        </authorList>
    </citation>
    <scope>NUCLEOTIDE SEQUENCE [LARGE SCALE GENOMIC DNA]</scope>
    <source>
        <strain evidence="1 3">HR1</strain>
    </source>
</reference>